<evidence type="ECO:0000313" key="16">
    <source>
        <dbReference type="Proteomes" id="UP000014074"/>
    </source>
</evidence>
<comment type="catalytic activity">
    <reaction evidence="1 11">
        <text>Thiol-dependent hydrolysis of ester, thioester, amide, peptide and isopeptide bonds formed by the C-terminal Gly of ubiquitin (a 76-residue protein attached to proteins as an intracellular targeting signal).</text>
        <dbReference type="EC" id="3.4.19.12"/>
    </reaction>
</comment>
<dbReference type="InterPro" id="IPR038765">
    <property type="entry name" value="Papain-like_cys_pep_sf"/>
</dbReference>
<dbReference type="CDD" id="cd22745">
    <property type="entry name" value="OTU_OTU1"/>
    <property type="match status" value="1"/>
</dbReference>
<reference evidence="16" key="1">
    <citation type="journal article" date="2013" name="Genome Announc.">
        <title>Draft genome sequence of the ascomycete Phaeoacremonium aleophilum strain UCR-PA7, a causal agent of the esca disease complex in grapevines.</title>
        <authorList>
            <person name="Blanco-Ulate B."/>
            <person name="Rolshausen P."/>
            <person name="Cantu D."/>
        </authorList>
    </citation>
    <scope>NUCLEOTIDE SEQUENCE [LARGE SCALE GENOMIC DNA]</scope>
    <source>
        <strain evidence="16">UCR-PA7</strain>
    </source>
</reference>
<dbReference type="PANTHER" id="PTHR13312">
    <property type="entry name" value="HIV-INDUCED PROTEIN-7-LIKE PROTEASE"/>
    <property type="match status" value="1"/>
</dbReference>
<evidence type="ECO:0000256" key="9">
    <source>
        <dbReference type="ARBA" id="ARBA00022807"/>
    </source>
</evidence>
<name>R8BQE7_PHAM7</name>
<feature type="domain" description="PH" evidence="13">
    <location>
        <begin position="1"/>
        <end position="40"/>
    </location>
</feature>
<evidence type="ECO:0000313" key="15">
    <source>
        <dbReference type="EMBL" id="EOO01549.1"/>
    </source>
</evidence>
<dbReference type="EC" id="3.4.19.12" evidence="11"/>
<evidence type="ECO:0000256" key="6">
    <source>
        <dbReference type="ARBA" id="ARBA00022771"/>
    </source>
</evidence>
<dbReference type="EMBL" id="KB932992">
    <property type="protein sequence ID" value="EOO01549.1"/>
    <property type="molecule type" value="Genomic_DNA"/>
</dbReference>
<comment type="function">
    <text evidence="11">Hydrolase that can remove conjugated ubiquitin from proteins and may therefore play an important regulatory role at the level of protein turnover by preventing degradation.</text>
</comment>
<keyword evidence="16" id="KW-1185">Reference proteome</keyword>
<dbReference type="FunFam" id="3.90.70.80:FF:000016">
    <property type="entry name" value="Putative ubiquitin thioesterase otu1"/>
    <property type="match status" value="1"/>
</dbReference>
<gene>
    <name evidence="15" type="ORF">UCRPA7_2953</name>
</gene>
<dbReference type="PROSITE" id="PS50003">
    <property type="entry name" value="PH_DOMAIN"/>
    <property type="match status" value="1"/>
</dbReference>
<dbReference type="GO" id="GO:0036503">
    <property type="term" value="P:ERAD pathway"/>
    <property type="evidence" value="ECO:0007669"/>
    <property type="project" value="TreeGrafter"/>
</dbReference>
<evidence type="ECO:0000256" key="12">
    <source>
        <dbReference type="SAM" id="MobiDB-lite"/>
    </source>
</evidence>
<feature type="region of interest" description="Disordered" evidence="12">
    <location>
        <begin position="75"/>
        <end position="117"/>
    </location>
</feature>
<accession>R8BQE7</accession>
<dbReference type="Gene3D" id="3.90.70.80">
    <property type="match status" value="1"/>
</dbReference>
<feature type="domain" description="OTU" evidence="14">
    <location>
        <begin position="127"/>
        <end position="246"/>
    </location>
</feature>
<evidence type="ECO:0000256" key="4">
    <source>
        <dbReference type="ARBA" id="ARBA00022670"/>
    </source>
</evidence>
<dbReference type="PANTHER" id="PTHR13312:SF0">
    <property type="entry name" value="UBIQUITIN THIOESTERASE OTU1"/>
    <property type="match status" value="1"/>
</dbReference>
<keyword evidence="5" id="KW-0479">Metal-binding</keyword>
<evidence type="ECO:0000256" key="3">
    <source>
        <dbReference type="ARBA" id="ARBA00022490"/>
    </source>
</evidence>
<dbReference type="GO" id="GO:0005634">
    <property type="term" value="C:nucleus"/>
    <property type="evidence" value="ECO:0007669"/>
    <property type="project" value="TreeGrafter"/>
</dbReference>
<dbReference type="GO" id="GO:0016579">
    <property type="term" value="P:protein deubiquitination"/>
    <property type="evidence" value="ECO:0007669"/>
    <property type="project" value="TreeGrafter"/>
</dbReference>
<keyword evidence="10" id="KW-0862">Zinc</keyword>
<dbReference type="Proteomes" id="UP000014074">
    <property type="component" value="Unassembled WGS sequence"/>
</dbReference>
<dbReference type="SUPFAM" id="SSF54001">
    <property type="entry name" value="Cysteine proteinases"/>
    <property type="match status" value="1"/>
</dbReference>
<sequence length="328" mass="36870">MAEVRFRVRGPDWTETVSLAEDKTFEELEQWITAKRDVKDFQLKYGFPPKTIDSTAKGVTLKELKLKGETLTLVPAQSTSSAGSGSSTATSQPPIAMPAPQRAESFKPKPVDAEDSDLEWPDRKGYLVLRVMPDDNSCLFTAFGGVIPLEDPAAVLRQKVANYILEHKDKYNKVVLEDDPEIYARRIQQPENWGGAIELGILSDIYNIEICSIDVKTLRVDRFGERKGERCILVYSGIHYDRIAYTSALDLPVEYDVVKWPTDDEKVVEKAREVCKKLQEKHYFTDVHDMVTQCKVPGCGWIGQGQKSILDHTKTTGHSSFGELLLDG</sequence>
<dbReference type="Gene3D" id="3.10.20.90">
    <property type="entry name" value="Phosphatidylinositol 3-kinase Catalytic Subunit, Chain A, domain 1"/>
    <property type="match status" value="1"/>
</dbReference>
<evidence type="ECO:0000256" key="2">
    <source>
        <dbReference type="ARBA" id="ARBA00004496"/>
    </source>
</evidence>
<evidence type="ECO:0000259" key="13">
    <source>
        <dbReference type="PROSITE" id="PS50003"/>
    </source>
</evidence>
<evidence type="ECO:0000256" key="10">
    <source>
        <dbReference type="ARBA" id="ARBA00022833"/>
    </source>
</evidence>
<evidence type="ECO:0000256" key="7">
    <source>
        <dbReference type="ARBA" id="ARBA00022786"/>
    </source>
</evidence>
<keyword evidence="8 11" id="KW-0378">Hydrolase</keyword>
<dbReference type="GO" id="GO:0004843">
    <property type="term" value="F:cysteine-type deubiquitinase activity"/>
    <property type="evidence" value="ECO:0007669"/>
    <property type="project" value="UniProtKB-UniRule"/>
</dbReference>
<dbReference type="Pfam" id="PF02338">
    <property type="entry name" value="OTU"/>
    <property type="match status" value="1"/>
</dbReference>
<dbReference type="GO" id="GO:0008270">
    <property type="term" value="F:zinc ion binding"/>
    <property type="evidence" value="ECO:0007669"/>
    <property type="project" value="UniProtKB-KW"/>
</dbReference>
<dbReference type="GeneID" id="19323253"/>
<dbReference type="KEGG" id="tmn:UCRPA7_2953"/>
<keyword evidence="4 15" id="KW-0645">Protease</keyword>
<evidence type="ECO:0000259" key="14">
    <source>
        <dbReference type="PROSITE" id="PS50802"/>
    </source>
</evidence>
<evidence type="ECO:0000256" key="8">
    <source>
        <dbReference type="ARBA" id="ARBA00022801"/>
    </source>
</evidence>
<keyword evidence="6" id="KW-0863">Zinc-finger</keyword>
<dbReference type="HOGENOM" id="CLU_049327_0_0_1"/>
<dbReference type="InterPro" id="IPR003323">
    <property type="entry name" value="OTU_dom"/>
</dbReference>
<comment type="subcellular location">
    <subcellularLocation>
        <location evidence="2 11">Cytoplasm</location>
    </subcellularLocation>
</comment>
<keyword evidence="9 11" id="KW-0788">Thiol protease</keyword>
<keyword evidence="3 11" id="KW-0963">Cytoplasm</keyword>
<dbReference type="AlphaFoldDB" id="R8BQE7"/>
<dbReference type="InterPro" id="IPR001849">
    <property type="entry name" value="PH_domain"/>
</dbReference>
<organism evidence="15 16">
    <name type="scientific">Phaeoacremonium minimum (strain UCR-PA7)</name>
    <name type="common">Esca disease fungus</name>
    <name type="synonym">Togninia minima</name>
    <dbReference type="NCBI Taxonomy" id="1286976"/>
    <lineage>
        <taxon>Eukaryota</taxon>
        <taxon>Fungi</taxon>
        <taxon>Dikarya</taxon>
        <taxon>Ascomycota</taxon>
        <taxon>Pezizomycotina</taxon>
        <taxon>Sordariomycetes</taxon>
        <taxon>Sordariomycetidae</taxon>
        <taxon>Togniniales</taxon>
        <taxon>Togniniaceae</taxon>
        <taxon>Phaeoacremonium</taxon>
    </lineage>
</organism>
<proteinExistence type="predicted"/>
<protein>
    <recommendedName>
        <fullName evidence="11">Ubiquitin thioesterase OTU</fullName>
        <ecNumber evidence="11">3.4.19.12</ecNumber>
    </recommendedName>
</protein>
<dbReference type="eggNOG" id="KOG3288">
    <property type="taxonomic scope" value="Eukaryota"/>
</dbReference>
<dbReference type="PROSITE" id="PS50802">
    <property type="entry name" value="OTU"/>
    <property type="match status" value="1"/>
</dbReference>
<evidence type="ECO:0000256" key="5">
    <source>
        <dbReference type="ARBA" id="ARBA00022723"/>
    </source>
</evidence>
<keyword evidence="7 11" id="KW-0833">Ubl conjugation pathway</keyword>
<dbReference type="InterPro" id="IPR048857">
    <property type="entry name" value="OTU1_Ubl"/>
</dbReference>
<dbReference type="GO" id="GO:0030968">
    <property type="term" value="P:endoplasmic reticulum unfolded protein response"/>
    <property type="evidence" value="ECO:0007669"/>
    <property type="project" value="TreeGrafter"/>
</dbReference>
<evidence type="ECO:0000256" key="1">
    <source>
        <dbReference type="ARBA" id="ARBA00000707"/>
    </source>
</evidence>
<feature type="compositionally biased region" description="Low complexity" evidence="12">
    <location>
        <begin position="75"/>
        <end position="94"/>
    </location>
</feature>
<dbReference type="OrthoDB" id="65596at2759"/>
<evidence type="ECO:0000256" key="11">
    <source>
        <dbReference type="RuleBase" id="RU367104"/>
    </source>
</evidence>
<dbReference type="Pfam" id="PF21403">
    <property type="entry name" value="OTU1_UBXL"/>
    <property type="match status" value="1"/>
</dbReference>
<dbReference type="GO" id="GO:0005829">
    <property type="term" value="C:cytosol"/>
    <property type="evidence" value="ECO:0007669"/>
    <property type="project" value="TreeGrafter"/>
</dbReference>
<dbReference type="RefSeq" id="XP_007913687.1">
    <property type="nucleotide sequence ID" value="XM_007915496.1"/>
</dbReference>